<protein>
    <submittedName>
        <fullName evidence="2">Glycerol-3-phosphate transporter periplasmic binding protein</fullName>
    </submittedName>
</protein>
<dbReference type="AlphaFoldDB" id="A0A377NJF4"/>
<feature type="chain" id="PRO_5017036125" evidence="1">
    <location>
        <begin position="26"/>
        <end position="91"/>
    </location>
</feature>
<name>A0A377NJF4_9GAMM</name>
<dbReference type="Gene3D" id="3.40.190.10">
    <property type="entry name" value="Periplasmic binding protein-like II"/>
    <property type="match status" value="1"/>
</dbReference>
<dbReference type="Proteomes" id="UP000254304">
    <property type="component" value="Unassembled WGS sequence"/>
</dbReference>
<dbReference type="EMBL" id="UGGO01000001">
    <property type="protein sequence ID" value="STQ46854.1"/>
    <property type="molecule type" value="Genomic_DNA"/>
</dbReference>
<sequence length="91" mass="10224">MLKHAVTKTTLCIALAFAFSTQAMAVTEIPFWHSMDGELGKEVNSLADRFNQAHPDVKSCQFTKASMTKVWQQASRLTVAAKPLRFCKFMK</sequence>
<proteinExistence type="predicted"/>
<evidence type="ECO:0000313" key="3">
    <source>
        <dbReference type="Proteomes" id="UP000254304"/>
    </source>
</evidence>
<feature type="signal peptide" evidence="1">
    <location>
        <begin position="1"/>
        <end position="25"/>
    </location>
</feature>
<evidence type="ECO:0000256" key="1">
    <source>
        <dbReference type="SAM" id="SignalP"/>
    </source>
</evidence>
<keyword evidence="1" id="KW-0732">Signal</keyword>
<organism evidence="2 3">
    <name type="scientific">Ewingella americana</name>
    <dbReference type="NCBI Taxonomy" id="41202"/>
    <lineage>
        <taxon>Bacteria</taxon>
        <taxon>Pseudomonadati</taxon>
        <taxon>Pseudomonadota</taxon>
        <taxon>Gammaproteobacteria</taxon>
        <taxon>Enterobacterales</taxon>
        <taxon>Yersiniaceae</taxon>
        <taxon>Ewingella</taxon>
    </lineage>
</organism>
<gene>
    <name evidence="2" type="ORF">NCTC12157_04664</name>
</gene>
<evidence type="ECO:0000313" key="2">
    <source>
        <dbReference type="EMBL" id="STQ46854.1"/>
    </source>
</evidence>
<reference evidence="2 3" key="1">
    <citation type="submission" date="2018-06" db="EMBL/GenBank/DDBJ databases">
        <authorList>
            <consortium name="Pathogen Informatics"/>
            <person name="Doyle S."/>
        </authorList>
    </citation>
    <scope>NUCLEOTIDE SEQUENCE [LARGE SCALE GENOMIC DNA]</scope>
    <source>
        <strain evidence="2 3">NCTC12157</strain>
    </source>
</reference>
<accession>A0A377NJF4</accession>